<feature type="domain" description="C-type lectin" evidence="3">
    <location>
        <begin position="245"/>
        <end position="359"/>
    </location>
</feature>
<evidence type="ECO:0000313" key="5">
    <source>
        <dbReference type="Proteomes" id="UP001314229"/>
    </source>
</evidence>
<comment type="caution">
    <text evidence="4">The sequence shown here is derived from an EMBL/GenBank/DDBJ whole genome shotgun (WGS) entry which is preliminary data.</text>
</comment>
<name>A0AAV1QET1_SCOSC</name>
<evidence type="ECO:0000313" key="4">
    <source>
        <dbReference type="EMBL" id="CAK6981895.1"/>
    </source>
</evidence>
<dbReference type="PROSITE" id="PS50041">
    <property type="entry name" value="C_TYPE_LECTIN_2"/>
    <property type="match status" value="3"/>
</dbReference>
<gene>
    <name evidence="4" type="ORF">FSCOSCO3_A023661</name>
</gene>
<keyword evidence="4" id="KW-0675">Receptor</keyword>
<evidence type="ECO:0000259" key="3">
    <source>
        <dbReference type="PROSITE" id="PS50041"/>
    </source>
</evidence>
<dbReference type="CDD" id="cd03602">
    <property type="entry name" value="CLECT_1"/>
    <property type="match status" value="2"/>
</dbReference>
<dbReference type="InterPro" id="IPR001304">
    <property type="entry name" value="C-type_lectin-like"/>
</dbReference>
<dbReference type="Gene3D" id="3.10.100.10">
    <property type="entry name" value="Mannose-Binding Protein A, subunit A"/>
    <property type="match status" value="4"/>
</dbReference>
<dbReference type="SMART" id="SM00034">
    <property type="entry name" value="CLECT"/>
    <property type="match status" value="3"/>
</dbReference>
<dbReference type="AlphaFoldDB" id="A0AAV1QET1"/>
<accession>A0AAV1QET1</accession>
<dbReference type="SUPFAM" id="SSF56436">
    <property type="entry name" value="C-type lectin-like"/>
    <property type="match status" value="4"/>
</dbReference>
<feature type="domain" description="C-type lectin" evidence="3">
    <location>
        <begin position="143"/>
        <end position="246"/>
    </location>
</feature>
<dbReference type="PANTHER" id="PTHR45784">
    <property type="entry name" value="C-TYPE LECTIN DOMAIN FAMILY 20 MEMBER A-RELATED"/>
    <property type="match status" value="1"/>
</dbReference>
<evidence type="ECO:0000256" key="2">
    <source>
        <dbReference type="SAM" id="SignalP"/>
    </source>
</evidence>
<dbReference type="PROSITE" id="PS00615">
    <property type="entry name" value="C_TYPE_LECTIN_1"/>
    <property type="match status" value="2"/>
</dbReference>
<feature type="domain" description="C-type lectin" evidence="3">
    <location>
        <begin position="21"/>
        <end position="136"/>
    </location>
</feature>
<feature type="signal peptide" evidence="2">
    <location>
        <begin position="1"/>
        <end position="16"/>
    </location>
</feature>
<reference evidence="4 5" key="1">
    <citation type="submission" date="2024-01" db="EMBL/GenBank/DDBJ databases">
        <authorList>
            <person name="Alioto T."/>
            <person name="Alioto T."/>
            <person name="Gomez Garrido J."/>
        </authorList>
    </citation>
    <scope>NUCLEOTIDE SEQUENCE [LARGE SCALE GENOMIC DNA]</scope>
</reference>
<keyword evidence="2" id="KW-0732">Signal</keyword>
<feature type="chain" id="PRO_5043382207" evidence="2">
    <location>
        <begin position="17"/>
        <end position="446"/>
    </location>
</feature>
<dbReference type="Pfam" id="PF00059">
    <property type="entry name" value="Lectin_C"/>
    <property type="match status" value="3"/>
</dbReference>
<dbReference type="InterPro" id="IPR018378">
    <property type="entry name" value="C-type_lectin_CS"/>
</dbReference>
<sequence>MMEKVLLSIIAASVLCVVSSHVQRQYHFVYEKKNMTEAQSYCRDKYTDLATIYDEEDVKTLKGIVDESKVDKTAWIGLYDDVNSWRWSDRDAEVEFTNWKEGEPNNHGSGQYCTLMRTNGEWNDKPCNHRHKSVCSNVTDVKFILINANMSWTEAQSYCRANHTDLATVRNEAENQEVKDAAGGEKVWIGLFRDSWKWSDGSKSSFRYWKSGEPNSGNKACVAMNFNHPGGWEDHNCDHNKTFICYKRSNVTFILITVPMTWTKAQIHCRADHTDLATVRNEAENQKVKDLLKKADEQHVWIGLFRDSWKWSDESKSSFRYWKSGEPDNGNEACVAMNFDHPGGWEDHNCDHNKPFICYEVLCVVSSHVQRQYHFVYEKKNMKEAQRYCRGEYTDLATIDDKEDVKTLTDMVDLSKILKEDDQKVNSLFTTLHSLKFAFLTMTVCK</sequence>
<keyword evidence="5" id="KW-1185">Reference proteome</keyword>
<dbReference type="InterPro" id="IPR016186">
    <property type="entry name" value="C-type_lectin-like/link_sf"/>
</dbReference>
<organism evidence="4 5">
    <name type="scientific">Scomber scombrus</name>
    <name type="common">Atlantic mackerel</name>
    <name type="synonym">Scomber vernalis</name>
    <dbReference type="NCBI Taxonomy" id="13677"/>
    <lineage>
        <taxon>Eukaryota</taxon>
        <taxon>Metazoa</taxon>
        <taxon>Chordata</taxon>
        <taxon>Craniata</taxon>
        <taxon>Vertebrata</taxon>
        <taxon>Euteleostomi</taxon>
        <taxon>Actinopterygii</taxon>
        <taxon>Neopterygii</taxon>
        <taxon>Teleostei</taxon>
        <taxon>Neoteleostei</taxon>
        <taxon>Acanthomorphata</taxon>
        <taxon>Pelagiaria</taxon>
        <taxon>Scombriformes</taxon>
        <taxon>Scombridae</taxon>
        <taxon>Scomber</taxon>
    </lineage>
</organism>
<dbReference type="EMBL" id="CAWUFR010000915">
    <property type="protein sequence ID" value="CAK6981895.1"/>
    <property type="molecule type" value="Genomic_DNA"/>
</dbReference>
<dbReference type="PANTHER" id="PTHR45784:SF3">
    <property type="entry name" value="C-TYPE LECTIN DOMAIN FAMILY 4 MEMBER K-LIKE-RELATED"/>
    <property type="match status" value="1"/>
</dbReference>
<evidence type="ECO:0000256" key="1">
    <source>
        <dbReference type="ARBA" id="ARBA00023157"/>
    </source>
</evidence>
<keyword evidence="1" id="KW-1015">Disulfide bond</keyword>
<protein>
    <submittedName>
        <fullName evidence="4">Macrophage mannose receptor 1-like</fullName>
    </submittedName>
</protein>
<dbReference type="InterPro" id="IPR016187">
    <property type="entry name" value="CTDL_fold"/>
</dbReference>
<dbReference type="Proteomes" id="UP001314229">
    <property type="component" value="Unassembled WGS sequence"/>
</dbReference>
<proteinExistence type="predicted"/>